<organism evidence="5 6">
    <name type="scientific">Actinoplanes nipponensis</name>
    <dbReference type="NCBI Taxonomy" id="135950"/>
    <lineage>
        <taxon>Bacteria</taxon>
        <taxon>Bacillati</taxon>
        <taxon>Actinomycetota</taxon>
        <taxon>Actinomycetes</taxon>
        <taxon>Micromonosporales</taxon>
        <taxon>Micromonosporaceae</taxon>
        <taxon>Actinoplanes</taxon>
    </lineage>
</organism>
<accession>A0A919JEF0</accession>
<evidence type="ECO:0000259" key="3">
    <source>
        <dbReference type="Pfam" id="PF00534"/>
    </source>
</evidence>
<dbReference type="InterPro" id="IPR028098">
    <property type="entry name" value="Glyco_trans_4-like_N"/>
</dbReference>
<keyword evidence="1" id="KW-0328">Glycosyltransferase</keyword>
<evidence type="ECO:0000313" key="6">
    <source>
        <dbReference type="Proteomes" id="UP000647172"/>
    </source>
</evidence>
<evidence type="ECO:0000259" key="4">
    <source>
        <dbReference type="Pfam" id="PF13579"/>
    </source>
</evidence>
<dbReference type="Proteomes" id="UP000647172">
    <property type="component" value="Unassembled WGS sequence"/>
</dbReference>
<dbReference type="PANTHER" id="PTHR45947:SF3">
    <property type="entry name" value="SULFOQUINOVOSYL TRANSFERASE SQD2"/>
    <property type="match status" value="1"/>
</dbReference>
<evidence type="ECO:0000256" key="2">
    <source>
        <dbReference type="ARBA" id="ARBA00022679"/>
    </source>
</evidence>
<dbReference type="EMBL" id="BOMQ01000021">
    <property type="protein sequence ID" value="GIE48233.1"/>
    <property type="molecule type" value="Genomic_DNA"/>
</dbReference>
<proteinExistence type="predicted"/>
<feature type="domain" description="Glycosyl transferase family 1" evidence="3">
    <location>
        <begin position="202"/>
        <end position="356"/>
    </location>
</feature>
<keyword evidence="2 5" id="KW-0808">Transferase</keyword>
<dbReference type="RefSeq" id="WP_203766680.1">
    <property type="nucleotide sequence ID" value="NZ_BAAAYJ010000004.1"/>
</dbReference>
<dbReference type="Gene3D" id="3.40.50.2000">
    <property type="entry name" value="Glycogen Phosphorylase B"/>
    <property type="match status" value="2"/>
</dbReference>
<dbReference type="InterPro" id="IPR050194">
    <property type="entry name" value="Glycosyltransferase_grp1"/>
</dbReference>
<dbReference type="GO" id="GO:0016758">
    <property type="term" value="F:hexosyltransferase activity"/>
    <property type="evidence" value="ECO:0007669"/>
    <property type="project" value="TreeGrafter"/>
</dbReference>
<dbReference type="Pfam" id="PF13579">
    <property type="entry name" value="Glyco_trans_4_4"/>
    <property type="match status" value="1"/>
</dbReference>
<protein>
    <submittedName>
        <fullName evidence="5">Glycosyl transferase</fullName>
    </submittedName>
</protein>
<comment type="caution">
    <text evidence="5">The sequence shown here is derived from an EMBL/GenBank/DDBJ whole genome shotgun (WGS) entry which is preliminary data.</text>
</comment>
<name>A0A919JEF0_9ACTN</name>
<dbReference type="AlphaFoldDB" id="A0A919JEF0"/>
<sequence>MRIAMISEHASPLTTRDTTGVQHRHVAELSAALAELGHEVRVYTRRDDPHLPAMVRMSEGVSVVHVPAGPALHLPPEQLLSHMGDFAQWLRTEWRDTDWLPEVAHAHFWTSGLAAVTAARQVGIPVVQSFHELGAFVESAEGGPSRAGYERALGRAVDRVVAQTQNEARGLVRIGVPRTQLTVVPAGVDSERFTPDGPAVDRDPERPRILSVGRLVERKGYGDVIQAMRYLPGAEYVVVGGPSAAQLAADPQARKLRALAEHYQVADRVRLVGGVPSADMPRWYRSADLLVAAPWQEQFELAPLEAMACGVPVIGTSVGGINETVVDGLTGDLVPARDPRALGGALRRLVNDKVRRFAYATAALDRARQAYSWKRVAAQVGSVYAAVSGRKSSETGAEATV</sequence>
<evidence type="ECO:0000256" key="1">
    <source>
        <dbReference type="ARBA" id="ARBA00022676"/>
    </source>
</evidence>
<dbReference type="PANTHER" id="PTHR45947">
    <property type="entry name" value="SULFOQUINOVOSYL TRANSFERASE SQD2"/>
    <property type="match status" value="1"/>
</dbReference>
<dbReference type="Pfam" id="PF00534">
    <property type="entry name" value="Glycos_transf_1"/>
    <property type="match status" value="1"/>
</dbReference>
<evidence type="ECO:0000313" key="5">
    <source>
        <dbReference type="EMBL" id="GIE48233.1"/>
    </source>
</evidence>
<dbReference type="GO" id="GO:1901137">
    <property type="term" value="P:carbohydrate derivative biosynthetic process"/>
    <property type="evidence" value="ECO:0007669"/>
    <property type="project" value="UniProtKB-ARBA"/>
</dbReference>
<keyword evidence="6" id="KW-1185">Reference proteome</keyword>
<dbReference type="SUPFAM" id="SSF53756">
    <property type="entry name" value="UDP-Glycosyltransferase/glycogen phosphorylase"/>
    <property type="match status" value="1"/>
</dbReference>
<feature type="domain" description="Glycosyltransferase subfamily 4-like N-terminal" evidence="4">
    <location>
        <begin position="23"/>
        <end position="187"/>
    </location>
</feature>
<gene>
    <name evidence="5" type="ORF">Ani05nite_17670</name>
</gene>
<reference evidence="5" key="1">
    <citation type="submission" date="2021-01" db="EMBL/GenBank/DDBJ databases">
        <title>Whole genome shotgun sequence of Actinoplanes nipponensis NBRC 14063.</title>
        <authorList>
            <person name="Komaki H."/>
            <person name="Tamura T."/>
        </authorList>
    </citation>
    <scope>NUCLEOTIDE SEQUENCE</scope>
    <source>
        <strain evidence="5">NBRC 14063</strain>
    </source>
</reference>
<dbReference type="InterPro" id="IPR001296">
    <property type="entry name" value="Glyco_trans_1"/>
</dbReference>